<feature type="region of interest" description="Disordered" evidence="1">
    <location>
        <begin position="131"/>
        <end position="192"/>
    </location>
</feature>
<evidence type="ECO:0000256" key="1">
    <source>
        <dbReference type="SAM" id="MobiDB-lite"/>
    </source>
</evidence>
<proteinExistence type="predicted"/>
<keyword evidence="3" id="KW-1185">Reference proteome</keyword>
<accession>A0A9Q0H5S3</accession>
<dbReference type="Proteomes" id="UP001141806">
    <property type="component" value="Unassembled WGS sequence"/>
</dbReference>
<gene>
    <name evidence="2" type="ORF">NE237_025756</name>
</gene>
<evidence type="ECO:0000313" key="2">
    <source>
        <dbReference type="EMBL" id="KAJ4958645.1"/>
    </source>
</evidence>
<feature type="compositionally biased region" description="Basic and acidic residues" evidence="1">
    <location>
        <begin position="139"/>
        <end position="184"/>
    </location>
</feature>
<sequence>MEGDGSNKKIRSIHDVPPEILASQKIVSIVELQLMGGKEMLPSRSMEKTPKGLTPQEVVDKASELADRPFVLDFVLNQADLVLSKQLIARIMVKEACLPRDVKIVASLLVVELIEKGYSFLAQGSRDHLQGLGEGGTEDDLKVGDPQGDPKKGKVQVVDRRQKKAEEALAKAEEKAKATERASLVEEDLNQL</sequence>
<protein>
    <submittedName>
        <fullName evidence="2">Uncharacterized protein</fullName>
    </submittedName>
</protein>
<dbReference type="AlphaFoldDB" id="A0A9Q0H5S3"/>
<name>A0A9Q0H5S3_9MAGN</name>
<dbReference type="EMBL" id="JAMYWD010000010">
    <property type="protein sequence ID" value="KAJ4958645.1"/>
    <property type="molecule type" value="Genomic_DNA"/>
</dbReference>
<comment type="caution">
    <text evidence="2">The sequence shown here is derived from an EMBL/GenBank/DDBJ whole genome shotgun (WGS) entry which is preliminary data.</text>
</comment>
<organism evidence="2 3">
    <name type="scientific">Protea cynaroides</name>
    <dbReference type="NCBI Taxonomy" id="273540"/>
    <lineage>
        <taxon>Eukaryota</taxon>
        <taxon>Viridiplantae</taxon>
        <taxon>Streptophyta</taxon>
        <taxon>Embryophyta</taxon>
        <taxon>Tracheophyta</taxon>
        <taxon>Spermatophyta</taxon>
        <taxon>Magnoliopsida</taxon>
        <taxon>Proteales</taxon>
        <taxon>Proteaceae</taxon>
        <taxon>Protea</taxon>
    </lineage>
</organism>
<evidence type="ECO:0000313" key="3">
    <source>
        <dbReference type="Proteomes" id="UP001141806"/>
    </source>
</evidence>
<reference evidence="2" key="1">
    <citation type="journal article" date="2023" name="Plant J.">
        <title>The genome of the king protea, Protea cynaroides.</title>
        <authorList>
            <person name="Chang J."/>
            <person name="Duong T.A."/>
            <person name="Schoeman C."/>
            <person name="Ma X."/>
            <person name="Roodt D."/>
            <person name="Barker N."/>
            <person name="Li Z."/>
            <person name="Van de Peer Y."/>
            <person name="Mizrachi E."/>
        </authorList>
    </citation>
    <scope>NUCLEOTIDE SEQUENCE</scope>
    <source>
        <tissue evidence="2">Young leaves</tissue>
    </source>
</reference>